<feature type="transmembrane region" description="Helical" evidence="4">
    <location>
        <begin position="186"/>
        <end position="207"/>
    </location>
</feature>
<name>A0ABT7WDQ2_9FLAO</name>
<accession>A0ABT7WDQ2</accession>
<keyword evidence="7" id="KW-1185">Reference proteome</keyword>
<keyword evidence="2" id="KW-0238">DNA-binding</keyword>
<sequence>MIASAGLICGILSSMVLLLFPLSRKSANRFLGISVLILTHLLLMSLLNNTRWILEVPFIMRSGNFTVYLFTPFLYLFYRGVFKSEKNWKLHYYLFFIPSLIYLVDYLPFFLLPSNEKIALFSKTLADPSELIKVNEGLFGWTNFHFTFRTLWSAFFLFLIARILVEFRLDFSKSPNTRNVLFYGRLVVLWSIIVVLLLLPALGFLFFEFKDYTQIFMMTSIAVTLFLITLNLLFSPRLLYGYYWIFDGDPILPKNPDEKTVNGGSTEDLELLNQINTVVKERFLYENVGYTIHNLAQETEIPSYRISYVINTCTGKNFSNWFNAFRIEKFIALVENGNASKYTLDSIAPNCGFSSRSTLITAFKKEKGTTPGRYLKTMSRFRY</sequence>
<keyword evidence="4" id="KW-0812">Transmembrane</keyword>
<keyword evidence="1" id="KW-0805">Transcription regulation</keyword>
<feature type="transmembrane region" description="Helical" evidence="4">
    <location>
        <begin position="146"/>
        <end position="165"/>
    </location>
</feature>
<keyword evidence="4" id="KW-1133">Transmembrane helix</keyword>
<dbReference type="SMART" id="SM00342">
    <property type="entry name" value="HTH_ARAC"/>
    <property type="match status" value="1"/>
</dbReference>
<dbReference type="PANTHER" id="PTHR43280">
    <property type="entry name" value="ARAC-FAMILY TRANSCRIPTIONAL REGULATOR"/>
    <property type="match status" value="1"/>
</dbReference>
<evidence type="ECO:0000256" key="3">
    <source>
        <dbReference type="ARBA" id="ARBA00023163"/>
    </source>
</evidence>
<reference evidence="6" key="1">
    <citation type="submission" date="2023-06" db="EMBL/GenBank/DDBJ databases">
        <title>Robiginitalea aurantiacus sp. nov. and Algoriphagus sediminis sp. nov., isolated from coastal sediment.</title>
        <authorList>
            <person name="Zhou Z.Y."/>
            <person name="An J."/>
            <person name="Jia Y.W."/>
            <person name="Du Z.J."/>
        </authorList>
    </citation>
    <scope>NUCLEOTIDE SEQUENCE</scope>
    <source>
        <strain evidence="6">M39</strain>
    </source>
</reference>
<evidence type="ECO:0000313" key="7">
    <source>
        <dbReference type="Proteomes" id="UP001174839"/>
    </source>
</evidence>
<dbReference type="InterPro" id="IPR009057">
    <property type="entry name" value="Homeodomain-like_sf"/>
</dbReference>
<evidence type="ECO:0000259" key="5">
    <source>
        <dbReference type="PROSITE" id="PS01124"/>
    </source>
</evidence>
<feature type="transmembrane region" description="Helical" evidence="4">
    <location>
        <begin position="30"/>
        <end position="47"/>
    </location>
</feature>
<protein>
    <submittedName>
        <fullName evidence="6">AraC family transcriptional regulator</fullName>
    </submittedName>
</protein>
<gene>
    <name evidence="6" type="ORF">QU605_06195</name>
</gene>
<feature type="transmembrane region" description="Helical" evidence="4">
    <location>
        <begin position="213"/>
        <end position="234"/>
    </location>
</feature>
<evidence type="ECO:0000256" key="4">
    <source>
        <dbReference type="SAM" id="Phobius"/>
    </source>
</evidence>
<dbReference type="RefSeq" id="WP_289724408.1">
    <property type="nucleotide sequence ID" value="NZ_JAUDUY010000002.1"/>
</dbReference>
<organism evidence="6 7">
    <name type="scientific">Robiginitalea aurantiaca</name>
    <dbReference type="NCBI Taxonomy" id="3056915"/>
    <lineage>
        <taxon>Bacteria</taxon>
        <taxon>Pseudomonadati</taxon>
        <taxon>Bacteroidota</taxon>
        <taxon>Flavobacteriia</taxon>
        <taxon>Flavobacteriales</taxon>
        <taxon>Flavobacteriaceae</taxon>
        <taxon>Robiginitalea</taxon>
    </lineage>
</organism>
<evidence type="ECO:0000256" key="2">
    <source>
        <dbReference type="ARBA" id="ARBA00023125"/>
    </source>
</evidence>
<feature type="domain" description="HTH araC/xylS-type" evidence="5">
    <location>
        <begin position="273"/>
        <end position="377"/>
    </location>
</feature>
<evidence type="ECO:0000313" key="6">
    <source>
        <dbReference type="EMBL" id="MDM9631050.1"/>
    </source>
</evidence>
<dbReference type="SUPFAM" id="SSF46689">
    <property type="entry name" value="Homeodomain-like"/>
    <property type="match status" value="1"/>
</dbReference>
<comment type="caution">
    <text evidence="6">The sequence shown here is derived from an EMBL/GenBank/DDBJ whole genome shotgun (WGS) entry which is preliminary data.</text>
</comment>
<dbReference type="EMBL" id="JAUDUY010000002">
    <property type="protein sequence ID" value="MDM9631050.1"/>
    <property type="molecule type" value="Genomic_DNA"/>
</dbReference>
<dbReference type="PROSITE" id="PS01124">
    <property type="entry name" value="HTH_ARAC_FAMILY_2"/>
    <property type="match status" value="1"/>
</dbReference>
<dbReference type="PANTHER" id="PTHR43280:SF29">
    <property type="entry name" value="ARAC-FAMILY TRANSCRIPTIONAL REGULATOR"/>
    <property type="match status" value="1"/>
</dbReference>
<evidence type="ECO:0000256" key="1">
    <source>
        <dbReference type="ARBA" id="ARBA00023015"/>
    </source>
</evidence>
<feature type="transmembrane region" description="Helical" evidence="4">
    <location>
        <begin position="90"/>
        <end position="112"/>
    </location>
</feature>
<dbReference type="Gene3D" id="1.10.10.60">
    <property type="entry name" value="Homeodomain-like"/>
    <property type="match status" value="1"/>
</dbReference>
<dbReference type="Proteomes" id="UP001174839">
    <property type="component" value="Unassembled WGS sequence"/>
</dbReference>
<keyword evidence="3" id="KW-0804">Transcription</keyword>
<dbReference type="InterPro" id="IPR018060">
    <property type="entry name" value="HTH_AraC"/>
</dbReference>
<feature type="transmembrane region" description="Helical" evidence="4">
    <location>
        <begin position="6"/>
        <end position="23"/>
    </location>
</feature>
<dbReference type="Pfam" id="PF12833">
    <property type="entry name" value="HTH_18"/>
    <property type="match status" value="1"/>
</dbReference>
<keyword evidence="4" id="KW-0472">Membrane</keyword>
<proteinExistence type="predicted"/>
<feature type="transmembrane region" description="Helical" evidence="4">
    <location>
        <begin position="59"/>
        <end position="78"/>
    </location>
</feature>